<protein>
    <submittedName>
        <fullName evidence="2">Uncharacterized protein</fullName>
    </submittedName>
</protein>
<keyword evidence="1" id="KW-1133">Transmembrane helix</keyword>
<dbReference type="Proteomes" id="UP001060414">
    <property type="component" value="Chromosome"/>
</dbReference>
<sequence>MTFLIWLVLALPVGFIAGALGMALWLAFKPLVVTGVRIGIRWIRATVTGGL</sequence>
<feature type="transmembrane region" description="Helical" evidence="1">
    <location>
        <begin position="6"/>
        <end position="28"/>
    </location>
</feature>
<dbReference type="RefSeq" id="WP_260747741.1">
    <property type="nucleotide sequence ID" value="NZ_CP092109.1"/>
</dbReference>
<dbReference type="EMBL" id="CP092109">
    <property type="protein sequence ID" value="UWZ79390.1"/>
    <property type="molecule type" value="Genomic_DNA"/>
</dbReference>
<organism evidence="2 3">
    <name type="scientific">Geoalkalibacter halelectricus</name>
    <dbReference type="NCBI Taxonomy" id="2847045"/>
    <lineage>
        <taxon>Bacteria</taxon>
        <taxon>Pseudomonadati</taxon>
        <taxon>Thermodesulfobacteriota</taxon>
        <taxon>Desulfuromonadia</taxon>
        <taxon>Desulfuromonadales</taxon>
        <taxon>Geoalkalibacteraceae</taxon>
        <taxon>Geoalkalibacter</taxon>
    </lineage>
</organism>
<accession>A0ABY5ZNH0</accession>
<reference evidence="2" key="1">
    <citation type="journal article" date="2022" name="Environ. Microbiol.">
        <title>Geoalkalibacter halelectricus SAP #1 sp. nov. possessing extracellular electron transfer and mineral#reducing capabilities from a haloalkaline environment.</title>
        <authorList>
            <person name="Yadav S."/>
            <person name="Singh R."/>
            <person name="Sundharam S.S."/>
            <person name="Chaudhary S."/>
            <person name="Krishnamurthi S."/>
            <person name="Patil S.A."/>
        </authorList>
    </citation>
    <scope>NUCLEOTIDE SEQUENCE</scope>
    <source>
        <strain evidence="2">SAP-1</strain>
    </source>
</reference>
<evidence type="ECO:0000256" key="1">
    <source>
        <dbReference type="SAM" id="Phobius"/>
    </source>
</evidence>
<proteinExistence type="predicted"/>
<keyword evidence="1" id="KW-0812">Transmembrane</keyword>
<keyword evidence="1" id="KW-0472">Membrane</keyword>
<keyword evidence="3" id="KW-1185">Reference proteome</keyword>
<evidence type="ECO:0000313" key="2">
    <source>
        <dbReference type="EMBL" id="UWZ79390.1"/>
    </source>
</evidence>
<name>A0ABY5ZNH0_9BACT</name>
<evidence type="ECO:0000313" key="3">
    <source>
        <dbReference type="Proteomes" id="UP001060414"/>
    </source>
</evidence>
<gene>
    <name evidence="2" type="ORF">L9S41_17160</name>
</gene>